<gene>
    <name evidence="7" type="ORF">GHK86_09920</name>
</gene>
<proteinExistence type="inferred from homology"/>
<keyword evidence="2" id="KW-0645">Protease</keyword>
<feature type="domain" description="Peptidase S8/S53" evidence="6">
    <location>
        <begin position="107"/>
        <end position="419"/>
    </location>
</feature>
<dbReference type="InterPro" id="IPR036852">
    <property type="entry name" value="Peptidase_S8/S53_dom_sf"/>
</dbReference>
<dbReference type="EMBL" id="WJHE01000463">
    <property type="protein sequence ID" value="MST33034.1"/>
    <property type="molecule type" value="Genomic_DNA"/>
</dbReference>
<accession>A0ABW9QTK9</accession>
<sequence>LSELHLTGSKDVHGLALVDDVVATVSGGEEARLRADPAVAAVVPDVAVHETSPTVHPRGGALGTGRLPAGTCTTGRAVQLDPEALGLIHAATQSGKGAAAQALGYTGAGVKVGFIADGIDTNNPDFVRPDGQHVFVDYQDFSGWGTGSPTAGGEAFLDASSIAAQGRQVYDLRQYGSGLATPCRIRILGAAPGASLVGLDVFGNGVAWSSTILQAINWAVLHDHVNVLNESLGTNPFPDVAAFDLIKQANDLAAARGVTVTVASGDAGPTGTVGSPATDPGVIAAGATTSYRAYLQAGVTPPVPVASWLDDNMSAMSSGGVDQQGGTVDVVAPGDLNWALCSPSPQYQSCTNDVGRPSSFQLAGGTSEAAPLTAGVAALVIQAYRGSHGGASPSPAVVEQLITSTAENVQSPGDQQGAGMLDAYAAVLAARSYPGRTGPPVGHAVLTSSDQLTAAAAPGTAETLSETLTNDGAGPVSLVLSSRMLGAETVVDAASASLPAGAATKETFTVPAGQARLDAQIAYTSPSVSSADLNGAAGVYLLAPDGALAAYSLPQGMGAHGEATVADPQPGTWTAVIQAGSDATTAQFAAQVATWVPLGTLSAPTLRLAAGASGTVTLDAATPATPGDQAGQLTIRSTAAAPAFTLATSVPVVLRSYVPTPAPTTTFTGTLTGGNGRAPSTGQSAYYQVQVPAGEPALAADITVASKQDTFYAQLVAPDGMVGSMASNSLAANGLSTARLDWEGGAQLHVVSPAAGTWTLAINFYNRVSGTQVFQPYTVTLSTAAGAVSAPSLPDSAATTLPAGQPTTVDVSVTNGGSSPEEYFVDARLPGSTTVSLSSGTVGYDLVPNPASGLSPLYLVPSHSTSLTATAAAPGPATVEAGFEYGDPDVASAPGATPHPTVTVAAPSGALSSGVWFVVADRNGPAGVRGFPPARIPVAMTATTAAFDPAVSAPTGDLWQAASDPAAAFSPVVVQPGQTATIPVTITPAGAAGTVVSGTLYVDTYDPINASASLGTPGVLPGGSDVAALPYSYTVGL</sequence>
<dbReference type="Proteomes" id="UP000437736">
    <property type="component" value="Unassembled WGS sequence"/>
</dbReference>
<feature type="non-terminal residue" evidence="7">
    <location>
        <position position="1"/>
    </location>
</feature>
<name>A0ABW9QTK9_9ACTN</name>
<evidence type="ECO:0000313" key="7">
    <source>
        <dbReference type="EMBL" id="MST33034.1"/>
    </source>
</evidence>
<dbReference type="SUPFAM" id="SSF52743">
    <property type="entry name" value="Subtilisin-like"/>
    <property type="match status" value="1"/>
</dbReference>
<dbReference type="PRINTS" id="PR00723">
    <property type="entry name" value="SUBTILISIN"/>
</dbReference>
<evidence type="ECO:0000259" key="6">
    <source>
        <dbReference type="Pfam" id="PF00082"/>
    </source>
</evidence>
<dbReference type="PANTHER" id="PTHR43806:SF11">
    <property type="entry name" value="CEREVISIN-RELATED"/>
    <property type="match status" value="1"/>
</dbReference>
<dbReference type="InterPro" id="IPR023828">
    <property type="entry name" value="Peptidase_S8_Ser-AS"/>
</dbReference>
<reference evidence="7 8" key="1">
    <citation type="submission" date="2019-11" db="EMBL/GenBank/DDBJ databases">
        <title>Acidiferrimicrobium australis gen. nov., sp. nov., an acidophilic and obligately heterotrophic, member of the Actinobacteria that catalyses dissimilatory oxido- reduction of iron isolated from metal-rich acidic water in Chile.</title>
        <authorList>
            <person name="Gonzalez D."/>
            <person name="Huber K."/>
            <person name="Hedrich S."/>
            <person name="Rojas-Villalobos C."/>
            <person name="Quatrini R."/>
            <person name="Dinamarca M.A."/>
            <person name="Schwarz A."/>
            <person name="Canales C."/>
            <person name="Nancucheo I."/>
        </authorList>
    </citation>
    <scope>NUCLEOTIDE SEQUENCE [LARGE SCALE GENOMIC DNA]</scope>
    <source>
        <strain evidence="7 8">USS-CCA1</strain>
    </source>
</reference>
<keyword evidence="8" id="KW-1185">Reference proteome</keyword>
<dbReference type="PROSITE" id="PS00138">
    <property type="entry name" value="SUBTILASE_SER"/>
    <property type="match status" value="1"/>
</dbReference>
<keyword evidence="3" id="KW-0378">Hydrolase</keyword>
<evidence type="ECO:0000256" key="5">
    <source>
        <dbReference type="PROSITE-ProRule" id="PRU01240"/>
    </source>
</evidence>
<dbReference type="InterPro" id="IPR000209">
    <property type="entry name" value="Peptidase_S8/S53_dom"/>
</dbReference>
<evidence type="ECO:0000256" key="2">
    <source>
        <dbReference type="ARBA" id="ARBA00022670"/>
    </source>
</evidence>
<dbReference type="PANTHER" id="PTHR43806">
    <property type="entry name" value="PEPTIDASE S8"/>
    <property type="match status" value="1"/>
</dbReference>
<comment type="caution">
    <text evidence="7">The sequence shown here is derived from an EMBL/GenBank/DDBJ whole genome shotgun (WGS) entry which is preliminary data.</text>
</comment>
<organism evidence="7 8">
    <name type="scientific">Acidiferrimicrobium australe</name>
    <dbReference type="NCBI Taxonomy" id="2664430"/>
    <lineage>
        <taxon>Bacteria</taxon>
        <taxon>Bacillati</taxon>
        <taxon>Actinomycetota</taxon>
        <taxon>Acidimicrobiia</taxon>
        <taxon>Acidimicrobiales</taxon>
        <taxon>Acidimicrobiaceae</taxon>
        <taxon>Acidiferrimicrobium</taxon>
    </lineage>
</organism>
<evidence type="ECO:0000256" key="3">
    <source>
        <dbReference type="ARBA" id="ARBA00022801"/>
    </source>
</evidence>
<protein>
    <submittedName>
        <fullName evidence="7">S8 family serine peptidase</fullName>
    </submittedName>
</protein>
<keyword evidence="4" id="KW-0720">Serine protease</keyword>
<dbReference type="Gene3D" id="3.40.50.200">
    <property type="entry name" value="Peptidase S8/S53 domain"/>
    <property type="match status" value="1"/>
</dbReference>
<dbReference type="InterPro" id="IPR050131">
    <property type="entry name" value="Peptidase_S8_subtilisin-like"/>
</dbReference>
<evidence type="ECO:0000256" key="4">
    <source>
        <dbReference type="ARBA" id="ARBA00022825"/>
    </source>
</evidence>
<evidence type="ECO:0000256" key="1">
    <source>
        <dbReference type="ARBA" id="ARBA00011073"/>
    </source>
</evidence>
<dbReference type="PROSITE" id="PS51892">
    <property type="entry name" value="SUBTILASE"/>
    <property type="match status" value="1"/>
</dbReference>
<dbReference type="InterPro" id="IPR015500">
    <property type="entry name" value="Peptidase_S8_subtilisin-rel"/>
</dbReference>
<comment type="caution">
    <text evidence="5">Lacks conserved residue(s) required for the propagation of feature annotation.</text>
</comment>
<evidence type="ECO:0000313" key="8">
    <source>
        <dbReference type="Proteomes" id="UP000437736"/>
    </source>
</evidence>
<comment type="similarity">
    <text evidence="1 5">Belongs to the peptidase S8 family.</text>
</comment>
<dbReference type="Pfam" id="PF00082">
    <property type="entry name" value="Peptidase_S8"/>
    <property type="match status" value="1"/>
</dbReference>